<sequence>MVADASTTVEVTLSEARGAAKTPASEEDDTTEWTKTANVFEYGAAANPVMAPIPVLVHPASLHETGDTRVIPFDINDCLEIETHCTSPNLMASFARVRVGESLDTSAVATSQAFYVIRGAGVSKSEHGVVSWGEGDLFVVPNTEGVVTHTCVESTMGGAALYWVHDEPLMDYLGVKPHGKKFEPTMFKRERMLAEVEEIRHAATEGERNRLGVLLGNKACEQTKTLTHVLWSLLNSIPARTVQRPHRHNSVALDLAVSASANVYTLMGKEIDATGAIIDPIRCDWTPGGVFVTPPGWWHSHHNESDDVAWVLPMQDAGLYTHQARSIHWFPYDRRTLDIRFVDDELALHAAGKIRGSAFAVTNKQYTEMVDVGAQVPHGKVAGMKRVWSVEAVDEAEENGKAMKRVASYQAIKPQGAAAIEPQ</sequence>
<protein>
    <submittedName>
        <fullName evidence="2">Predicted protein</fullName>
    </submittedName>
</protein>
<evidence type="ECO:0000313" key="3">
    <source>
        <dbReference type="Proteomes" id="UP000001876"/>
    </source>
</evidence>
<dbReference type="eggNOG" id="ENOG502RSN5">
    <property type="taxonomic scope" value="Eukaryota"/>
</dbReference>
<organism evidence="3">
    <name type="scientific">Micromonas pusilla (strain CCMP1545)</name>
    <name type="common">Picoplanktonic green alga</name>
    <dbReference type="NCBI Taxonomy" id="564608"/>
    <lineage>
        <taxon>Eukaryota</taxon>
        <taxon>Viridiplantae</taxon>
        <taxon>Chlorophyta</taxon>
        <taxon>Mamiellophyceae</taxon>
        <taxon>Mamiellales</taxon>
        <taxon>Mamiellaceae</taxon>
        <taxon>Micromonas</taxon>
    </lineage>
</organism>
<dbReference type="OrthoDB" id="188213at2759"/>
<reference evidence="2 3" key="1">
    <citation type="journal article" date="2009" name="Science">
        <title>Green evolution and dynamic adaptations revealed by genomes of the marine picoeukaryotes Micromonas.</title>
        <authorList>
            <person name="Worden A.Z."/>
            <person name="Lee J.H."/>
            <person name="Mock T."/>
            <person name="Rouze P."/>
            <person name="Simmons M.P."/>
            <person name="Aerts A.L."/>
            <person name="Allen A.E."/>
            <person name="Cuvelier M.L."/>
            <person name="Derelle E."/>
            <person name="Everett M.V."/>
            <person name="Foulon E."/>
            <person name="Grimwood J."/>
            <person name="Gundlach H."/>
            <person name="Henrissat B."/>
            <person name="Napoli C."/>
            <person name="McDonald S.M."/>
            <person name="Parker M.S."/>
            <person name="Rombauts S."/>
            <person name="Salamov A."/>
            <person name="Von Dassow P."/>
            <person name="Badger J.H."/>
            <person name="Coutinho P.M."/>
            <person name="Demir E."/>
            <person name="Dubchak I."/>
            <person name="Gentemann C."/>
            <person name="Eikrem W."/>
            <person name="Gready J.E."/>
            <person name="John U."/>
            <person name="Lanier W."/>
            <person name="Lindquist E.A."/>
            <person name="Lucas S."/>
            <person name="Mayer K.F."/>
            <person name="Moreau H."/>
            <person name="Not F."/>
            <person name="Otillar R."/>
            <person name="Panaud O."/>
            <person name="Pangilinan J."/>
            <person name="Paulsen I."/>
            <person name="Piegu B."/>
            <person name="Poliakov A."/>
            <person name="Robbens S."/>
            <person name="Schmutz J."/>
            <person name="Toulza E."/>
            <person name="Wyss T."/>
            <person name="Zelensky A."/>
            <person name="Zhou K."/>
            <person name="Armbrust E.V."/>
            <person name="Bhattacharya D."/>
            <person name="Goodenough U.W."/>
            <person name="Van de Peer Y."/>
            <person name="Grigoriev I.V."/>
        </authorList>
    </citation>
    <scope>NUCLEOTIDE SEQUENCE [LARGE SCALE GENOMIC DNA]</scope>
    <source>
        <strain evidence="2 3">CCMP1545</strain>
    </source>
</reference>
<gene>
    <name evidence="2" type="ORF">MICPUCDRAFT_49929</name>
</gene>
<dbReference type="InterPro" id="IPR047183">
    <property type="entry name" value="GDO-like"/>
</dbReference>
<dbReference type="KEGG" id="mpp:MICPUCDRAFT_49929"/>
<dbReference type="AlphaFoldDB" id="C1MGT1"/>
<evidence type="ECO:0000313" key="2">
    <source>
        <dbReference type="EMBL" id="EEH60627.1"/>
    </source>
</evidence>
<dbReference type="Gene3D" id="2.60.120.10">
    <property type="entry name" value="Jelly Rolls"/>
    <property type="match status" value="2"/>
</dbReference>
<dbReference type="SUPFAM" id="SSF51182">
    <property type="entry name" value="RmlC-like cupins"/>
    <property type="match status" value="1"/>
</dbReference>
<proteinExistence type="predicted"/>
<dbReference type="OMA" id="TPPGYWH"/>
<dbReference type="RefSeq" id="XP_003055375.1">
    <property type="nucleotide sequence ID" value="XM_003055329.1"/>
</dbReference>
<name>C1MGT1_MICPC</name>
<evidence type="ECO:0000256" key="1">
    <source>
        <dbReference type="SAM" id="MobiDB-lite"/>
    </source>
</evidence>
<dbReference type="PANTHER" id="PTHR41517">
    <property type="entry name" value="1,2-DIOXYGENASE PROTEIN-RELATED"/>
    <property type="match status" value="1"/>
</dbReference>
<dbReference type="EMBL" id="GG663735">
    <property type="protein sequence ID" value="EEH60627.1"/>
    <property type="molecule type" value="Genomic_DNA"/>
</dbReference>
<dbReference type="GeneID" id="9680803"/>
<feature type="compositionally biased region" description="Polar residues" evidence="1">
    <location>
        <begin position="1"/>
        <end position="11"/>
    </location>
</feature>
<dbReference type="GO" id="GO:0051213">
    <property type="term" value="F:dioxygenase activity"/>
    <property type="evidence" value="ECO:0007669"/>
    <property type="project" value="InterPro"/>
</dbReference>
<dbReference type="InterPro" id="IPR014710">
    <property type="entry name" value="RmlC-like_jellyroll"/>
</dbReference>
<keyword evidence="3" id="KW-1185">Reference proteome</keyword>
<dbReference type="CDD" id="cd02216">
    <property type="entry name" value="cupin_GDO-like_N"/>
    <property type="match status" value="1"/>
</dbReference>
<dbReference type="InterPro" id="IPR011051">
    <property type="entry name" value="RmlC_Cupin_sf"/>
</dbReference>
<feature type="region of interest" description="Disordered" evidence="1">
    <location>
        <begin position="1"/>
        <end position="31"/>
    </location>
</feature>
<accession>C1MGT1</accession>
<dbReference type="Proteomes" id="UP000001876">
    <property type="component" value="Unassembled WGS sequence"/>
</dbReference>
<dbReference type="PANTHER" id="PTHR41517:SF1">
    <property type="entry name" value="CUPIN"/>
    <property type="match status" value="1"/>
</dbReference>